<protein>
    <submittedName>
        <fullName evidence="1">Uncharacterized protein</fullName>
    </submittedName>
</protein>
<dbReference type="SUPFAM" id="SSF52047">
    <property type="entry name" value="RNI-like"/>
    <property type="match status" value="1"/>
</dbReference>
<name>A0A9C7F6V6_9VIRU</name>
<evidence type="ECO:0000313" key="1">
    <source>
        <dbReference type="EMBL" id="BDT62516.1"/>
    </source>
</evidence>
<reference evidence="1" key="1">
    <citation type="submission" date="2022-10" db="EMBL/GenBank/DDBJ databases">
        <title>Genome sequences of endogenous nimaviruses in decapod crustaceans.</title>
        <authorList>
            <person name="Kawato S."/>
            <person name="Nozaki R."/>
            <person name="Kondo H."/>
            <person name="Hirono I."/>
        </authorList>
    </citation>
    <scope>NUCLEOTIDE SEQUENCE</scope>
    <source>
        <strain evidence="1">Okinawa2016</strain>
    </source>
</reference>
<organism evidence="1">
    <name type="scientific">Melicertus latisulcatus pemonivirus</name>
    <dbReference type="NCBI Taxonomy" id="2984278"/>
    <lineage>
        <taxon>Viruses</taxon>
        <taxon>Viruses incertae sedis</taxon>
        <taxon>Naldaviricetes</taxon>
        <taxon>Nimaviridae</taxon>
    </lineage>
</organism>
<accession>A0A9C7F6V6</accession>
<dbReference type="EMBL" id="LC738875">
    <property type="protein sequence ID" value="BDT62516.1"/>
    <property type="molecule type" value="Genomic_DNA"/>
</dbReference>
<proteinExistence type="predicted"/>
<sequence length="532" mass="60983">MGALQSSRRPSTLIPRPRVPTLRFAALVTVVDITVNCITRIFLTKSKDDVKTKLDMLKYYISDLPLTVLEDYVDRLESYWHMAHSDLPTDMGSLIMEIMLSPGLTRFHARKWMIGMDIDIYGMISHCTTLRTLSLHRVPVCHADVDCLYNTFRSLRHLQSLYLIPLEEGCSFHWAIGPVAQYCRDLRELRIVYDGNALSEETRGIEQLSQCRTLESLWLFDTSNYADPQIDVVCCLLKELLGLKFFFHRHMIQAILKLREDGETRKFALERLDTWLEKSHLDISSSEIRIEPLGVPMHKAVLCPSSLMSLIDSCPNVKSITLGRPPIRIDEVARTLPRIRKLKLFEFELFTCKLGDTLSKEGLLRYLTVLGLTEVTGINYDLFSSLAIACPDLEVLNVSRSCISREGSLRMPDVKNVALPYLRELKLTRRVDIRISESLSTCCGDWHVGKVLLSYLLAGALDIRNLHVQFDEIQLEESDVPSHDYLMEMLLPLKHLSHLHLMNPPDYNRVFASLLRRREPLLSFVVENVKAV</sequence>
<dbReference type="Gene3D" id="3.80.10.10">
    <property type="entry name" value="Ribonuclease Inhibitor"/>
    <property type="match status" value="2"/>
</dbReference>
<dbReference type="InterPro" id="IPR032675">
    <property type="entry name" value="LRR_dom_sf"/>
</dbReference>